<keyword evidence="4 7" id="KW-1133">Transmembrane helix</keyword>
<dbReference type="Proteomes" id="UP000477311">
    <property type="component" value="Unassembled WGS sequence"/>
</dbReference>
<name>A0A6M1RNN6_9BACT</name>
<gene>
    <name evidence="9" type="ORF">G4L39_07130</name>
</gene>
<dbReference type="GO" id="GO:0004129">
    <property type="term" value="F:cytochrome-c oxidase activity"/>
    <property type="evidence" value="ECO:0007669"/>
    <property type="project" value="InterPro"/>
</dbReference>
<dbReference type="AlphaFoldDB" id="A0A6M1RNN6"/>
<reference evidence="9 10" key="1">
    <citation type="submission" date="2020-02" db="EMBL/GenBank/DDBJ databases">
        <title>Draft genome sequence of Limisphaera ngatamarikiensis NGM72.4T, a thermophilic Verrucomicrobia grouped in subdivision 3.</title>
        <authorList>
            <person name="Carere C.R."/>
            <person name="Steen J."/>
            <person name="Hugenholtz P."/>
            <person name="Stott M.B."/>
        </authorList>
    </citation>
    <scope>NUCLEOTIDE SEQUENCE [LARGE SCALE GENOMIC DNA]</scope>
    <source>
        <strain evidence="9 10">NGM72.4</strain>
    </source>
</reference>
<evidence type="ECO:0000313" key="10">
    <source>
        <dbReference type="Proteomes" id="UP000477311"/>
    </source>
</evidence>
<comment type="similarity">
    <text evidence="2 6">Belongs to the cytochrome c oxidase subunit 3 family.</text>
</comment>
<dbReference type="CDD" id="cd00386">
    <property type="entry name" value="Heme_Cu_Oxidase_III_like"/>
    <property type="match status" value="1"/>
</dbReference>
<keyword evidence="3 6" id="KW-0812">Transmembrane</keyword>
<organism evidence="9 10">
    <name type="scientific">Limisphaera ngatamarikiensis</name>
    <dbReference type="NCBI Taxonomy" id="1324935"/>
    <lineage>
        <taxon>Bacteria</taxon>
        <taxon>Pseudomonadati</taxon>
        <taxon>Verrucomicrobiota</taxon>
        <taxon>Verrucomicrobiia</taxon>
        <taxon>Limisphaerales</taxon>
        <taxon>Limisphaeraceae</taxon>
        <taxon>Limisphaera</taxon>
    </lineage>
</organism>
<dbReference type="InterPro" id="IPR000298">
    <property type="entry name" value="Cyt_c_oxidase-like_su3"/>
</dbReference>
<proteinExistence type="inferred from homology"/>
<feature type="domain" description="Heme-copper oxidase subunit III family profile" evidence="8">
    <location>
        <begin position="1"/>
        <end position="258"/>
    </location>
</feature>
<evidence type="ECO:0000259" key="8">
    <source>
        <dbReference type="PROSITE" id="PS50253"/>
    </source>
</evidence>
<evidence type="ECO:0000256" key="7">
    <source>
        <dbReference type="SAM" id="Phobius"/>
    </source>
</evidence>
<dbReference type="RefSeq" id="WP_165107026.1">
    <property type="nucleotide sequence ID" value="NZ_JAAKYA010000048.1"/>
</dbReference>
<evidence type="ECO:0000313" key="9">
    <source>
        <dbReference type="EMBL" id="NGO39169.1"/>
    </source>
</evidence>
<dbReference type="GO" id="GO:0019646">
    <property type="term" value="P:aerobic electron transport chain"/>
    <property type="evidence" value="ECO:0007669"/>
    <property type="project" value="InterPro"/>
</dbReference>
<dbReference type="SUPFAM" id="SSF81452">
    <property type="entry name" value="Cytochrome c oxidase subunit III-like"/>
    <property type="match status" value="1"/>
</dbReference>
<dbReference type="PANTHER" id="PTHR11403:SF6">
    <property type="entry name" value="NITRIC OXIDE REDUCTASE SUBUNIT E"/>
    <property type="match status" value="1"/>
</dbReference>
<sequence>MEIAYTVEPRPDTGVYNAKLGMWLFLASEVMLFGGLFSAYVFLRVGAPPDTWPRGWLSVPLGTLNTLLLASSAVTTFLAWAACRARRFDLFKLHMGLTLLLGTVFLGIKAYEYHDKWTHYEVRLKDGRIADGHLVKARTTEAAVVLKGRWVTDRRELLDGRSAHGAHEEMVIPRDQIERMQNYAPRHNTFLAIYFTLTGLHGLHVLGGLVVFAYLWGPGSRLWHLDPAHFTNRVEVAGLFWHFVDLVWIFLFPLLYLT</sequence>
<evidence type="ECO:0000256" key="6">
    <source>
        <dbReference type="RuleBase" id="RU003376"/>
    </source>
</evidence>
<feature type="transmembrane region" description="Helical" evidence="7">
    <location>
        <begin position="55"/>
        <end position="81"/>
    </location>
</feature>
<feature type="transmembrane region" description="Helical" evidence="7">
    <location>
        <begin position="20"/>
        <end position="43"/>
    </location>
</feature>
<dbReference type="Pfam" id="PF00510">
    <property type="entry name" value="COX3"/>
    <property type="match status" value="2"/>
</dbReference>
<dbReference type="InterPro" id="IPR024791">
    <property type="entry name" value="Cyt_c/ubiquinol_Oxase_su3"/>
</dbReference>
<evidence type="ECO:0000256" key="1">
    <source>
        <dbReference type="ARBA" id="ARBA00004141"/>
    </source>
</evidence>
<dbReference type="InterPro" id="IPR035973">
    <property type="entry name" value="Cyt_c_oxidase_su3-like_sf"/>
</dbReference>
<feature type="transmembrane region" description="Helical" evidence="7">
    <location>
        <begin position="236"/>
        <end position="257"/>
    </location>
</feature>
<dbReference type="PROSITE" id="PS50253">
    <property type="entry name" value="COX3"/>
    <property type="match status" value="1"/>
</dbReference>
<keyword evidence="5 7" id="KW-0472">Membrane</keyword>
<dbReference type="GO" id="GO:0005886">
    <property type="term" value="C:plasma membrane"/>
    <property type="evidence" value="ECO:0007669"/>
    <property type="project" value="UniProtKB-SubCell"/>
</dbReference>
<comment type="caution">
    <text evidence="9">The sequence shown here is derived from an EMBL/GenBank/DDBJ whole genome shotgun (WGS) entry which is preliminary data.</text>
</comment>
<dbReference type="PANTHER" id="PTHR11403">
    <property type="entry name" value="CYTOCHROME C OXIDASE SUBUNIT III"/>
    <property type="match status" value="1"/>
</dbReference>
<feature type="transmembrane region" description="Helical" evidence="7">
    <location>
        <begin position="189"/>
        <end position="216"/>
    </location>
</feature>
<comment type="subcellular location">
    <subcellularLocation>
        <location evidence="6">Cell membrane</location>
        <topology evidence="6">Multi-pass membrane protein</topology>
    </subcellularLocation>
    <subcellularLocation>
        <location evidence="1">Membrane</location>
        <topology evidence="1">Multi-pass membrane protein</topology>
    </subcellularLocation>
</comment>
<dbReference type="InterPro" id="IPR013833">
    <property type="entry name" value="Cyt_c_oxidase_su3_a-hlx"/>
</dbReference>
<accession>A0A6M1RNN6</accession>
<evidence type="ECO:0000256" key="2">
    <source>
        <dbReference type="ARBA" id="ARBA00010581"/>
    </source>
</evidence>
<keyword evidence="10" id="KW-1185">Reference proteome</keyword>
<dbReference type="Gene3D" id="1.20.120.80">
    <property type="entry name" value="Cytochrome c oxidase, subunit III, four-helix bundle"/>
    <property type="match status" value="1"/>
</dbReference>
<evidence type="ECO:0000256" key="4">
    <source>
        <dbReference type="ARBA" id="ARBA00022989"/>
    </source>
</evidence>
<protein>
    <submittedName>
        <fullName evidence="9">Heme-copper oxidase subunit III</fullName>
    </submittedName>
</protein>
<evidence type="ECO:0000256" key="3">
    <source>
        <dbReference type="ARBA" id="ARBA00022692"/>
    </source>
</evidence>
<evidence type="ECO:0000256" key="5">
    <source>
        <dbReference type="ARBA" id="ARBA00023136"/>
    </source>
</evidence>
<dbReference type="EMBL" id="JAAKYA010000048">
    <property type="protein sequence ID" value="NGO39169.1"/>
    <property type="molecule type" value="Genomic_DNA"/>
</dbReference>